<evidence type="ECO:0000256" key="8">
    <source>
        <dbReference type="ARBA" id="ARBA00022737"/>
    </source>
</evidence>
<dbReference type="InterPro" id="IPR026017">
    <property type="entry name" value="Lumazine-bd_dom"/>
</dbReference>
<dbReference type="InterPro" id="IPR023366">
    <property type="entry name" value="ATP_synth_asu-like_sf"/>
</dbReference>
<dbReference type="AlphaFoldDB" id="I7A5M1"/>
<evidence type="ECO:0000256" key="10">
    <source>
        <dbReference type="PROSITE-ProRule" id="PRU00524"/>
    </source>
</evidence>
<dbReference type="HOGENOM" id="CLU_034388_2_0_10"/>
<keyword evidence="13" id="KW-1185">Reference proteome</keyword>
<evidence type="ECO:0000256" key="4">
    <source>
        <dbReference type="ARBA" id="ARBA00012827"/>
    </source>
</evidence>
<evidence type="ECO:0000313" key="13">
    <source>
        <dbReference type="Proteomes" id="UP000009011"/>
    </source>
</evidence>
<dbReference type="OrthoDB" id="9788537at2"/>
<evidence type="ECO:0000256" key="2">
    <source>
        <dbReference type="ARBA" id="ARBA00002803"/>
    </source>
</evidence>
<dbReference type="InterPro" id="IPR001783">
    <property type="entry name" value="Lumazine-bd"/>
</dbReference>
<dbReference type="PANTHER" id="PTHR21098:SF12">
    <property type="entry name" value="RIBOFLAVIN SYNTHASE"/>
    <property type="match status" value="1"/>
</dbReference>
<keyword evidence="8" id="KW-0677">Repeat</keyword>
<protein>
    <recommendedName>
        <fullName evidence="5 9">Riboflavin synthase</fullName>
        <ecNumber evidence="4 9">2.5.1.9</ecNumber>
    </recommendedName>
</protein>
<dbReference type="GO" id="GO:0009231">
    <property type="term" value="P:riboflavin biosynthetic process"/>
    <property type="evidence" value="ECO:0007669"/>
    <property type="project" value="UniProtKB-KW"/>
</dbReference>
<accession>I7A5M1</accession>
<evidence type="ECO:0000259" key="11">
    <source>
        <dbReference type="PROSITE" id="PS51177"/>
    </source>
</evidence>
<dbReference type="EMBL" id="CP003557">
    <property type="protein sequence ID" value="AFN75196.1"/>
    <property type="molecule type" value="Genomic_DNA"/>
</dbReference>
<feature type="repeat" description="Lumazine-binding" evidence="10">
    <location>
        <begin position="1"/>
        <end position="96"/>
    </location>
</feature>
<dbReference type="Pfam" id="PF00677">
    <property type="entry name" value="Lum_binding"/>
    <property type="match status" value="2"/>
</dbReference>
<dbReference type="PROSITE" id="PS51177">
    <property type="entry name" value="LUMAZINE_BIND"/>
    <property type="match status" value="2"/>
</dbReference>
<feature type="repeat" description="Lumazine-binding" evidence="10">
    <location>
        <begin position="97"/>
        <end position="193"/>
    </location>
</feature>
<dbReference type="PIRSF" id="PIRSF000498">
    <property type="entry name" value="Riboflavin_syn_A"/>
    <property type="match status" value="1"/>
</dbReference>
<dbReference type="NCBIfam" id="NF006767">
    <property type="entry name" value="PRK09289.1"/>
    <property type="match status" value="1"/>
</dbReference>
<evidence type="ECO:0000313" key="12">
    <source>
        <dbReference type="EMBL" id="AFN75196.1"/>
    </source>
</evidence>
<comment type="function">
    <text evidence="2">Catalyzes the dismutation of two molecules of 6,7-dimethyl-8-ribityllumazine, resulting in the formation of riboflavin and 5-amino-6-(D-ribitylamino)uracil.</text>
</comment>
<feature type="domain" description="Lumazine-binding" evidence="11">
    <location>
        <begin position="1"/>
        <end position="96"/>
    </location>
</feature>
<dbReference type="NCBIfam" id="NF009566">
    <property type="entry name" value="PRK13020.1"/>
    <property type="match status" value="1"/>
</dbReference>
<dbReference type="Proteomes" id="UP000009011">
    <property type="component" value="Chromosome"/>
</dbReference>
<reference evidence="12 13" key="1">
    <citation type="journal article" date="2013" name="PLoS ONE">
        <title>Genomic analysis of Melioribacter roseus, facultatively anaerobic organotrophic bacterium representing a novel deep lineage within Bacteriodetes/Chlorobi group.</title>
        <authorList>
            <person name="Kadnikov V.V."/>
            <person name="Mardanov A.V."/>
            <person name="Podosokorskaya O.A."/>
            <person name="Gavrilov S.N."/>
            <person name="Kublanov I.V."/>
            <person name="Beletsky A.V."/>
            <person name="Bonch-Osmolovskaya E.A."/>
            <person name="Ravin N.V."/>
        </authorList>
    </citation>
    <scope>NUCLEOTIDE SEQUENCE [LARGE SCALE GENOMIC DNA]</scope>
    <source>
        <strain evidence="13">JCM 17771 / P3M-2</strain>
    </source>
</reference>
<proteinExistence type="predicted"/>
<evidence type="ECO:0000256" key="1">
    <source>
        <dbReference type="ARBA" id="ARBA00000968"/>
    </source>
</evidence>
<dbReference type="GO" id="GO:0004746">
    <property type="term" value="F:riboflavin synthase activity"/>
    <property type="evidence" value="ECO:0007669"/>
    <property type="project" value="UniProtKB-UniRule"/>
</dbReference>
<dbReference type="NCBIfam" id="TIGR00187">
    <property type="entry name" value="ribE"/>
    <property type="match status" value="1"/>
</dbReference>
<dbReference type="CDD" id="cd00402">
    <property type="entry name" value="Riboflavin_synthase_like"/>
    <property type="match status" value="1"/>
</dbReference>
<evidence type="ECO:0000256" key="3">
    <source>
        <dbReference type="ARBA" id="ARBA00004887"/>
    </source>
</evidence>
<evidence type="ECO:0000256" key="6">
    <source>
        <dbReference type="ARBA" id="ARBA00022619"/>
    </source>
</evidence>
<evidence type="ECO:0000256" key="9">
    <source>
        <dbReference type="NCBIfam" id="TIGR00187"/>
    </source>
</evidence>
<feature type="domain" description="Lumazine-binding" evidence="11">
    <location>
        <begin position="97"/>
        <end position="193"/>
    </location>
</feature>
<dbReference type="STRING" id="1191523.MROS_1964"/>
<dbReference type="KEGG" id="mro:MROS_1964"/>
<organism evidence="12 13">
    <name type="scientific">Melioribacter roseus (strain DSM 23840 / JCM 17771 / VKM B-2668 / P3M-2)</name>
    <dbReference type="NCBI Taxonomy" id="1191523"/>
    <lineage>
        <taxon>Bacteria</taxon>
        <taxon>Pseudomonadati</taxon>
        <taxon>Ignavibacteriota</taxon>
        <taxon>Ignavibacteria</taxon>
        <taxon>Ignavibacteriales</taxon>
        <taxon>Melioribacteraceae</taxon>
        <taxon>Melioribacter</taxon>
    </lineage>
</organism>
<gene>
    <name evidence="12" type="ordered locus">MROS_1964</name>
</gene>
<name>I7A5M1_MELRP</name>
<keyword evidence="6" id="KW-0686">Riboflavin biosynthesis</keyword>
<dbReference type="FunFam" id="2.40.30.20:FF:000003">
    <property type="entry name" value="Riboflavin synthase, alpha subunit"/>
    <property type="match status" value="1"/>
</dbReference>
<sequence>MFSGIVEEIGKIERVDRIENGIQFSISGKNIFEDLKLGDSVAVDGVCLTVTSINNNLFNVDAVGETLLKTTLRNYNAGNFVNLERAIKYNERIGGHLVQGHVNYTGKIRGIIPKGENYLLEISYPYQLKKYFIDEGSIAVNGVSLTIARLYEEYLVISVIPYTWEHTTLKFKKPGDLVNIEVDLIAKYVEKLINSKEDSNFTTDKLKKMGY</sequence>
<evidence type="ECO:0000256" key="5">
    <source>
        <dbReference type="ARBA" id="ARBA00013950"/>
    </source>
</evidence>
<dbReference type="PATRIC" id="fig|1191523.3.peg.2078"/>
<dbReference type="RefSeq" id="WP_014856628.1">
    <property type="nucleotide sequence ID" value="NC_018178.1"/>
</dbReference>
<dbReference type="eggNOG" id="COG0307">
    <property type="taxonomic scope" value="Bacteria"/>
</dbReference>
<comment type="pathway">
    <text evidence="3">Cofactor biosynthesis; riboflavin biosynthesis; riboflavin from 2-hydroxy-3-oxobutyl phosphate and 5-amino-6-(D-ribitylamino)uracil: step 2/2.</text>
</comment>
<dbReference type="PANTHER" id="PTHR21098">
    <property type="entry name" value="RIBOFLAVIN SYNTHASE ALPHA CHAIN"/>
    <property type="match status" value="1"/>
</dbReference>
<dbReference type="Gene3D" id="2.40.30.20">
    <property type="match status" value="2"/>
</dbReference>
<keyword evidence="7" id="KW-0808">Transferase</keyword>
<dbReference type="EC" id="2.5.1.9" evidence="4 9"/>
<evidence type="ECO:0000256" key="7">
    <source>
        <dbReference type="ARBA" id="ARBA00022679"/>
    </source>
</evidence>
<comment type="catalytic activity">
    <reaction evidence="1">
        <text>2 6,7-dimethyl-8-(1-D-ribityl)lumazine + H(+) = 5-amino-6-(D-ribitylamino)uracil + riboflavin</text>
        <dbReference type="Rhea" id="RHEA:20772"/>
        <dbReference type="ChEBI" id="CHEBI:15378"/>
        <dbReference type="ChEBI" id="CHEBI:15934"/>
        <dbReference type="ChEBI" id="CHEBI:57986"/>
        <dbReference type="ChEBI" id="CHEBI:58201"/>
        <dbReference type="EC" id="2.5.1.9"/>
    </reaction>
</comment>
<dbReference type="SUPFAM" id="SSF63380">
    <property type="entry name" value="Riboflavin synthase domain-like"/>
    <property type="match status" value="2"/>
</dbReference>
<dbReference type="InterPro" id="IPR017938">
    <property type="entry name" value="Riboflavin_synthase-like_b-brl"/>
</dbReference>